<reference evidence="1 2" key="1">
    <citation type="journal article" date="2018" name="Front. Microbiol.">
        <title>Genome-Wide Analysis of Corynespora cassiicola Leaf Fall Disease Putative Effectors.</title>
        <authorList>
            <person name="Lopez D."/>
            <person name="Ribeiro S."/>
            <person name="Label P."/>
            <person name="Fumanal B."/>
            <person name="Venisse J.S."/>
            <person name="Kohler A."/>
            <person name="de Oliveira R.R."/>
            <person name="Labutti K."/>
            <person name="Lipzen A."/>
            <person name="Lail K."/>
            <person name="Bauer D."/>
            <person name="Ohm R.A."/>
            <person name="Barry K.W."/>
            <person name="Spatafora J."/>
            <person name="Grigoriev I.V."/>
            <person name="Martin F.M."/>
            <person name="Pujade-Renaud V."/>
        </authorList>
    </citation>
    <scope>NUCLEOTIDE SEQUENCE [LARGE SCALE GENOMIC DNA]</scope>
    <source>
        <strain evidence="1 2">Philippines</strain>
    </source>
</reference>
<sequence>MWLRIIKRHAKSLPENCIGSRTHTLLKNIAPKVAQLRHTAVHRLHLTPKELLCQLHSACVLAEILQDVGTASRLQTVYIEVDTHAKKMVHTIEIMQQEVNSTPFQMKREREALVQREQQLLSYVAQQRIDIPTAADEALVESVNALLATHRLDKSAERQSMISSNQNIVYAEHAIIFEDDIESDEEQLEAELRQS</sequence>
<name>A0A2T2N1Y3_CORCC</name>
<dbReference type="Proteomes" id="UP000240883">
    <property type="component" value="Unassembled WGS sequence"/>
</dbReference>
<accession>A0A2T2N1Y3</accession>
<protein>
    <submittedName>
        <fullName evidence="1">Uncharacterized protein</fullName>
    </submittedName>
</protein>
<dbReference type="OrthoDB" id="5324651at2759"/>
<evidence type="ECO:0000313" key="1">
    <source>
        <dbReference type="EMBL" id="PSN59048.1"/>
    </source>
</evidence>
<keyword evidence="2" id="KW-1185">Reference proteome</keyword>
<dbReference type="STRING" id="1448308.A0A2T2N1Y3"/>
<dbReference type="AlphaFoldDB" id="A0A2T2N1Y3"/>
<proteinExistence type="predicted"/>
<evidence type="ECO:0000313" key="2">
    <source>
        <dbReference type="Proteomes" id="UP000240883"/>
    </source>
</evidence>
<gene>
    <name evidence="1" type="ORF">BS50DRAFT_287940</name>
</gene>
<organism evidence="1 2">
    <name type="scientific">Corynespora cassiicola Philippines</name>
    <dbReference type="NCBI Taxonomy" id="1448308"/>
    <lineage>
        <taxon>Eukaryota</taxon>
        <taxon>Fungi</taxon>
        <taxon>Dikarya</taxon>
        <taxon>Ascomycota</taxon>
        <taxon>Pezizomycotina</taxon>
        <taxon>Dothideomycetes</taxon>
        <taxon>Pleosporomycetidae</taxon>
        <taxon>Pleosporales</taxon>
        <taxon>Corynesporascaceae</taxon>
        <taxon>Corynespora</taxon>
    </lineage>
</organism>
<dbReference type="EMBL" id="KZ678169">
    <property type="protein sequence ID" value="PSN59048.1"/>
    <property type="molecule type" value="Genomic_DNA"/>
</dbReference>